<sequence>MKEKKTIIYQRNKMIINLKLQQLEIVMQEKQLFFGNIQKAIFLMMFLIQKQMDICNYGRFQNKKFHNRWRIDQITYMGYCWIGKIQIINKQLFQRYTWNIFCF</sequence>
<evidence type="ECO:0000313" key="1">
    <source>
        <dbReference type="EMBL" id="EGR33624.1"/>
    </source>
</evidence>
<dbReference type="Proteomes" id="UP000008983">
    <property type="component" value="Unassembled WGS sequence"/>
</dbReference>
<dbReference type="EMBL" id="GL983415">
    <property type="protein sequence ID" value="EGR33624.1"/>
    <property type="molecule type" value="Genomic_DNA"/>
</dbReference>
<accession>G0QMD0</accession>
<evidence type="ECO:0000313" key="2">
    <source>
        <dbReference type="Proteomes" id="UP000008983"/>
    </source>
</evidence>
<organism evidence="1 2">
    <name type="scientific">Ichthyophthirius multifiliis</name>
    <name type="common">White spot disease agent</name>
    <name type="synonym">Ich</name>
    <dbReference type="NCBI Taxonomy" id="5932"/>
    <lineage>
        <taxon>Eukaryota</taxon>
        <taxon>Sar</taxon>
        <taxon>Alveolata</taxon>
        <taxon>Ciliophora</taxon>
        <taxon>Intramacronucleata</taxon>
        <taxon>Oligohymenophorea</taxon>
        <taxon>Hymenostomatida</taxon>
        <taxon>Ophryoglenina</taxon>
        <taxon>Ichthyophthirius</taxon>
    </lineage>
</organism>
<keyword evidence="2" id="KW-1185">Reference proteome</keyword>
<dbReference type="RefSeq" id="XP_004037610.1">
    <property type="nucleotide sequence ID" value="XM_004037562.1"/>
</dbReference>
<reference evidence="1 2" key="1">
    <citation type="submission" date="2011-07" db="EMBL/GenBank/DDBJ databases">
        <authorList>
            <person name="Coyne R."/>
            <person name="Brami D."/>
            <person name="Johnson J."/>
            <person name="Hostetler J."/>
            <person name="Hannick L."/>
            <person name="Clark T."/>
            <person name="Cassidy-Hanley D."/>
            <person name="Inman J."/>
        </authorList>
    </citation>
    <scope>NUCLEOTIDE SEQUENCE [LARGE SCALE GENOMIC DNA]</scope>
    <source>
        <strain evidence="1 2">G5</strain>
    </source>
</reference>
<dbReference type="InParanoid" id="G0QMD0"/>
<dbReference type="AlphaFoldDB" id="G0QMD0"/>
<name>G0QMD0_ICHMU</name>
<protein>
    <submittedName>
        <fullName evidence="1">Uncharacterized protein</fullName>
    </submittedName>
</protein>
<proteinExistence type="predicted"/>
<gene>
    <name evidence="1" type="ORF">IMG5_047700</name>
</gene>
<dbReference type="GeneID" id="14909808"/>